<keyword evidence="3" id="KW-1185">Reference proteome</keyword>
<keyword evidence="1" id="KW-0812">Transmembrane</keyword>
<feature type="transmembrane region" description="Helical" evidence="1">
    <location>
        <begin position="509"/>
        <end position="535"/>
    </location>
</feature>
<protein>
    <submittedName>
        <fullName evidence="2">Uncharacterized protein</fullName>
    </submittedName>
</protein>
<comment type="caution">
    <text evidence="2">The sequence shown here is derived from an EMBL/GenBank/DDBJ whole genome shotgun (WGS) entry which is preliminary data.</text>
</comment>
<feature type="transmembrane region" description="Helical" evidence="1">
    <location>
        <begin position="547"/>
        <end position="568"/>
    </location>
</feature>
<evidence type="ECO:0000256" key="1">
    <source>
        <dbReference type="SAM" id="Phobius"/>
    </source>
</evidence>
<evidence type="ECO:0000313" key="3">
    <source>
        <dbReference type="Proteomes" id="UP001500843"/>
    </source>
</evidence>
<gene>
    <name evidence="2" type="ORF">GCM10023198_05350</name>
</gene>
<dbReference type="SUPFAM" id="SSF63411">
    <property type="entry name" value="LuxS/MPP-like metallohydrolase"/>
    <property type="match status" value="2"/>
</dbReference>
<evidence type="ECO:0000313" key="2">
    <source>
        <dbReference type="EMBL" id="GAA4689714.1"/>
    </source>
</evidence>
<organism evidence="2 3">
    <name type="scientific">Promicromonospora umidemergens</name>
    <dbReference type="NCBI Taxonomy" id="629679"/>
    <lineage>
        <taxon>Bacteria</taxon>
        <taxon>Bacillati</taxon>
        <taxon>Actinomycetota</taxon>
        <taxon>Actinomycetes</taxon>
        <taxon>Micrococcales</taxon>
        <taxon>Promicromonosporaceae</taxon>
        <taxon>Promicromonospora</taxon>
    </lineage>
</organism>
<reference evidence="3" key="1">
    <citation type="journal article" date="2019" name="Int. J. Syst. Evol. Microbiol.">
        <title>The Global Catalogue of Microorganisms (GCM) 10K type strain sequencing project: providing services to taxonomists for standard genome sequencing and annotation.</title>
        <authorList>
            <consortium name="The Broad Institute Genomics Platform"/>
            <consortium name="The Broad Institute Genome Sequencing Center for Infectious Disease"/>
            <person name="Wu L."/>
            <person name="Ma J."/>
        </authorList>
    </citation>
    <scope>NUCLEOTIDE SEQUENCE [LARGE SCALE GENOMIC DNA]</scope>
    <source>
        <strain evidence="3">JCM 17975</strain>
    </source>
</reference>
<dbReference type="Proteomes" id="UP001500843">
    <property type="component" value="Unassembled WGS sequence"/>
</dbReference>
<dbReference type="RefSeq" id="WP_253871010.1">
    <property type="nucleotide sequence ID" value="NZ_BAABHM010000004.1"/>
</dbReference>
<accession>A0ABP8WJM1</accession>
<dbReference type="EMBL" id="BAABHM010000004">
    <property type="protein sequence ID" value="GAA4689714.1"/>
    <property type="molecule type" value="Genomic_DNA"/>
</dbReference>
<proteinExistence type="predicted"/>
<keyword evidence="1" id="KW-1133">Transmembrane helix</keyword>
<sequence length="576" mass="61419">MSLSTDRGLRAMFAYRPGRMTAGLVFRVGYADETLPTSGITALALALALRSVERPGLDLAASVGPTVTEVRVSGSEDRVRATLRGLSDALAGLPVRHRGTEARALRERTADVVALPPWRFGLQGYGLGPGQYVGLHRVTDDELRAWARRWFVGSNTVVWSTGESTPDLDLALPDGSGPDLPAPPADGLAPHLPAEAPAGGSKVIWDAVVPDVPALGVLAEVARRAVFQNLRHDRGWTYDVYALVGVLDGQRAMLQIAAGLRQETAAAATGEFLDTWGRLRYAVDQNVLETARAHLLMAFDEPHQDAMWLSDDAVRTLLGRPAVSPAQRRTAIENVTEADVVALARQAWDSGLLVTPVGSGWAGTSFVPRGAGEPVAGRAFERLDADATIVVGNEGATLRDGRTRTTVRFDATAALLAYPDGGRLLIGLDGARVPLEPTLHGDLDVPAVVRLVDQHVPSGRTIPVPRPEAPGRPDRVRVQKVRKARAEREAGEGGLRGTSRRLVADAGSVGAVVGIFLALLAAISGVLASMAALLLWSLAWLDGPQDWQFPAIMVPVGLICAGVTWLCYRGLRRLRQ</sequence>
<keyword evidence="1" id="KW-0472">Membrane</keyword>
<dbReference type="InterPro" id="IPR011249">
    <property type="entry name" value="Metalloenz_LuxS/M16"/>
</dbReference>
<name>A0ABP8WJM1_9MICO</name>
<dbReference type="Gene3D" id="3.30.830.10">
    <property type="entry name" value="Metalloenzyme, LuxS/M16 peptidase-like"/>
    <property type="match status" value="1"/>
</dbReference>